<feature type="region of interest" description="Disordered" evidence="1">
    <location>
        <begin position="79"/>
        <end position="109"/>
    </location>
</feature>
<keyword evidence="4" id="KW-1185">Reference proteome</keyword>
<feature type="compositionally biased region" description="Low complexity" evidence="1">
    <location>
        <begin position="1"/>
        <end position="19"/>
    </location>
</feature>
<reference evidence="3 4" key="1">
    <citation type="submission" date="2021-04" db="EMBL/GenBank/DDBJ databases">
        <title>The genome sequence of type strain Ideonella paludis KCTC 32238.</title>
        <authorList>
            <person name="Liu Y."/>
        </authorList>
    </citation>
    <scope>NUCLEOTIDE SEQUENCE [LARGE SCALE GENOMIC DNA]</scope>
    <source>
        <strain evidence="3 4">KCTC 32238</strain>
    </source>
</reference>
<evidence type="ECO:0000313" key="4">
    <source>
        <dbReference type="Proteomes" id="UP000672097"/>
    </source>
</evidence>
<dbReference type="RefSeq" id="WP_210811184.1">
    <property type="nucleotide sequence ID" value="NZ_JAGQDG010000009.1"/>
</dbReference>
<protein>
    <submittedName>
        <fullName evidence="3">DUF2087 domain-containing protein</fullName>
    </submittedName>
</protein>
<dbReference type="Proteomes" id="UP000672097">
    <property type="component" value="Unassembled WGS sequence"/>
</dbReference>
<dbReference type="EMBL" id="JAGQDG010000009">
    <property type="protein sequence ID" value="MBQ0937576.1"/>
    <property type="molecule type" value="Genomic_DNA"/>
</dbReference>
<evidence type="ECO:0000313" key="3">
    <source>
        <dbReference type="EMBL" id="MBQ0937576.1"/>
    </source>
</evidence>
<proteinExistence type="predicted"/>
<dbReference type="InterPro" id="IPR018656">
    <property type="entry name" value="DUF2087"/>
</dbReference>
<dbReference type="Pfam" id="PF09860">
    <property type="entry name" value="DUF2087"/>
    <property type="match status" value="1"/>
</dbReference>
<evidence type="ECO:0000259" key="2">
    <source>
        <dbReference type="Pfam" id="PF09860"/>
    </source>
</evidence>
<name>A0ABS5E2H5_9BURK</name>
<evidence type="ECO:0000256" key="1">
    <source>
        <dbReference type="SAM" id="MobiDB-lite"/>
    </source>
</evidence>
<sequence>MATSSESSSSSSSSSTRSRQTVALQTADASALAKALRSQLATYAEAQGATANQVVPSHLALLNMLARAAGHRNYQALKAQPSPAPVMRAPSAPKAPAPASVEPGTPPLSASAAKALTQFDELGRLARWPHKFSVQRIAMWGLWLRFDSGRTYTEREVNDILKAWTTYGDHVTPRRELVEMGLLARKSDCSAYWKEPQRPSDEIRAVLQALRARR</sequence>
<gene>
    <name evidence="3" type="ORF">KAK11_19785</name>
</gene>
<organism evidence="3 4">
    <name type="scientific">Ideonella paludis</name>
    <dbReference type="NCBI Taxonomy" id="1233411"/>
    <lineage>
        <taxon>Bacteria</taxon>
        <taxon>Pseudomonadati</taxon>
        <taxon>Pseudomonadota</taxon>
        <taxon>Betaproteobacteria</taxon>
        <taxon>Burkholderiales</taxon>
        <taxon>Sphaerotilaceae</taxon>
        <taxon>Ideonella</taxon>
    </lineage>
</organism>
<feature type="domain" description="DUF2087" evidence="2">
    <location>
        <begin position="124"/>
        <end position="193"/>
    </location>
</feature>
<feature type="region of interest" description="Disordered" evidence="1">
    <location>
        <begin position="1"/>
        <end position="23"/>
    </location>
</feature>
<feature type="compositionally biased region" description="Low complexity" evidence="1">
    <location>
        <begin position="89"/>
        <end position="100"/>
    </location>
</feature>
<accession>A0ABS5E2H5</accession>
<comment type="caution">
    <text evidence="3">The sequence shown here is derived from an EMBL/GenBank/DDBJ whole genome shotgun (WGS) entry which is preliminary data.</text>
</comment>